<gene>
    <name evidence="1" type="ORF">RCIA16</name>
</gene>
<sequence>MRRKYRQARQRAKHAKILAISLILITKSLAGLTPWRSMKNWLLASLAPWRSWRYFRPIQGQLLIFHSLYLNIPFFIRRVLGGPVTIADITYCSQASDR</sequence>
<dbReference type="EMBL" id="AM114193">
    <property type="protein sequence ID" value="CAJ35848.1"/>
    <property type="molecule type" value="Genomic_DNA"/>
</dbReference>
<keyword evidence="2" id="KW-1185">Reference proteome</keyword>
<dbReference type="KEGG" id="rci:RCIA16"/>
<reference evidence="1 2" key="1">
    <citation type="journal article" date="2006" name="Science">
        <title>Genome of rice cluster I archaea -- the key methane producers in the rice rhizosphere.</title>
        <authorList>
            <person name="Erkel C."/>
            <person name="Kube M."/>
            <person name="Reinhardt R."/>
            <person name="Liesack W."/>
        </authorList>
    </citation>
    <scope>NUCLEOTIDE SEQUENCE [LARGE SCALE GENOMIC DNA]</scope>
    <source>
        <strain evidence="2">DSM 22066 / NBRC 105507 / MRE50</strain>
    </source>
</reference>
<name>Q0W6Z5_METAR</name>
<organism evidence="1 2">
    <name type="scientific">Methanocella arvoryzae (strain DSM 22066 / NBRC 105507 / MRE50)</name>
    <dbReference type="NCBI Taxonomy" id="351160"/>
    <lineage>
        <taxon>Archaea</taxon>
        <taxon>Methanobacteriati</taxon>
        <taxon>Methanobacteriota</taxon>
        <taxon>Stenosarchaea group</taxon>
        <taxon>Methanomicrobia</taxon>
        <taxon>Methanocellales</taxon>
        <taxon>Methanocellaceae</taxon>
        <taxon>Methanocella</taxon>
    </lineage>
</organism>
<proteinExistence type="predicted"/>
<accession>Q0W6Z5</accession>
<evidence type="ECO:0000313" key="2">
    <source>
        <dbReference type="Proteomes" id="UP000000663"/>
    </source>
</evidence>
<evidence type="ECO:0000313" key="1">
    <source>
        <dbReference type="EMBL" id="CAJ35848.1"/>
    </source>
</evidence>
<protein>
    <submittedName>
        <fullName evidence="1">Uncharacterized protein</fullName>
    </submittedName>
</protein>
<dbReference type="Proteomes" id="UP000000663">
    <property type="component" value="Chromosome"/>
</dbReference>
<dbReference type="AlphaFoldDB" id="Q0W6Z5"/>